<evidence type="ECO:0000256" key="1">
    <source>
        <dbReference type="PROSITE-ProRule" id="PRU00169"/>
    </source>
</evidence>
<keyword evidence="4" id="KW-1185">Reference proteome</keyword>
<comment type="caution">
    <text evidence="1">Lacks conserved residue(s) required for the propagation of feature annotation.</text>
</comment>
<proteinExistence type="predicted"/>
<reference evidence="3" key="1">
    <citation type="submission" date="2021-01" db="EMBL/GenBank/DDBJ databases">
        <title>Genome sequence of strain Noviherbaspirillum sp. DKR-6.</title>
        <authorList>
            <person name="Chaudhary D.K."/>
        </authorList>
    </citation>
    <scope>NUCLEOTIDE SEQUENCE</scope>
    <source>
        <strain evidence="3">DKR-6</strain>
    </source>
</reference>
<dbReference type="Pfam" id="PF13614">
    <property type="entry name" value="AAA_31"/>
    <property type="match status" value="1"/>
</dbReference>
<dbReference type="InterPro" id="IPR011006">
    <property type="entry name" value="CheY-like_superfamily"/>
</dbReference>
<dbReference type="InterPro" id="IPR027417">
    <property type="entry name" value="P-loop_NTPase"/>
</dbReference>
<sequence length="386" mass="42095">MKIALISKSEAGCAEAAKLLRSRLPSGELVMLPAIPDLLISGGDPSAPDLLVLNEPSIEDGELDRVERLSHLYPRLACIIVSRNNTPEFLIQAMRAGVREVLPAPVNGDALLAAIQRIEAKRSGQAQSEGKIMAFISCKGGSGATFLAANLGYALSTLKKRVALVDLNLQFGDASLFVSEQKPMATIADVAQQMHRLDASFLDASMIEVAPGYNVLAAPEDPAQANDVRPEHVDKLLKLLRRNYDYILLDVGRNLDAVSIGALDQADIIFPVLQTTLPYIRDGKRLLAVFQSLDYRRDKIQLIVNRHEKSGDIRLEDVQRALGMKMPRTIPNHYEAAAASVNQGVPILKLVKVSPVSRALLDFAQSLLGTSTQTTSGWLRRVLHRS</sequence>
<dbReference type="Gene3D" id="3.40.50.2300">
    <property type="match status" value="1"/>
</dbReference>
<dbReference type="SUPFAM" id="SSF52172">
    <property type="entry name" value="CheY-like"/>
    <property type="match status" value="1"/>
</dbReference>
<dbReference type="GO" id="GO:0009898">
    <property type="term" value="C:cytoplasmic side of plasma membrane"/>
    <property type="evidence" value="ECO:0007669"/>
    <property type="project" value="TreeGrafter"/>
</dbReference>
<dbReference type="Gene3D" id="3.40.50.300">
    <property type="entry name" value="P-loop containing nucleotide triphosphate hydrolases"/>
    <property type="match status" value="1"/>
</dbReference>
<dbReference type="InterPro" id="IPR050625">
    <property type="entry name" value="ParA/MinD_ATPase"/>
</dbReference>
<name>A0A934SQW9_9BURK</name>
<dbReference type="AlphaFoldDB" id="A0A934SQW9"/>
<evidence type="ECO:0000313" key="3">
    <source>
        <dbReference type="EMBL" id="MBK4733819.1"/>
    </source>
</evidence>
<evidence type="ECO:0000259" key="2">
    <source>
        <dbReference type="PROSITE" id="PS50110"/>
    </source>
</evidence>
<comment type="caution">
    <text evidence="3">The sequence shown here is derived from an EMBL/GenBank/DDBJ whole genome shotgun (WGS) entry which is preliminary data.</text>
</comment>
<evidence type="ECO:0000313" key="4">
    <source>
        <dbReference type="Proteomes" id="UP000622890"/>
    </source>
</evidence>
<accession>A0A934SQW9</accession>
<dbReference type="GO" id="GO:0016887">
    <property type="term" value="F:ATP hydrolysis activity"/>
    <property type="evidence" value="ECO:0007669"/>
    <property type="project" value="TreeGrafter"/>
</dbReference>
<dbReference type="Proteomes" id="UP000622890">
    <property type="component" value="Unassembled WGS sequence"/>
</dbReference>
<dbReference type="InterPro" id="IPR001789">
    <property type="entry name" value="Sig_transdc_resp-reg_receiver"/>
</dbReference>
<dbReference type="GO" id="GO:0005829">
    <property type="term" value="C:cytosol"/>
    <property type="evidence" value="ECO:0007669"/>
    <property type="project" value="TreeGrafter"/>
</dbReference>
<protein>
    <submittedName>
        <fullName evidence="3">AAA family ATPase</fullName>
    </submittedName>
</protein>
<gene>
    <name evidence="3" type="ORF">JJB74_04250</name>
</gene>
<organism evidence="3 4">
    <name type="scientific">Noviherbaspirillum pedocola</name>
    <dbReference type="NCBI Taxonomy" id="2801341"/>
    <lineage>
        <taxon>Bacteria</taxon>
        <taxon>Pseudomonadati</taxon>
        <taxon>Pseudomonadota</taxon>
        <taxon>Betaproteobacteria</taxon>
        <taxon>Burkholderiales</taxon>
        <taxon>Oxalobacteraceae</taxon>
        <taxon>Noviherbaspirillum</taxon>
    </lineage>
</organism>
<dbReference type="InterPro" id="IPR025669">
    <property type="entry name" value="AAA_dom"/>
</dbReference>
<dbReference type="SUPFAM" id="SSF52540">
    <property type="entry name" value="P-loop containing nucleoside triphosphate hydrolases"/>
    <property type="match status" value="1"/>
</dbReference>
<dbReference type="GO" id="GO:0005524">
    <property type="term" value="F:ATP binding"/>
    <property type="evidence" value="ECO:0007669"/>
    <property type="project" value="TreeGrafter"/>
</dbReference>
<dbReference type="GO" id="GO:0000160">
    <property type="term" value="P:phosphorelay signal transduction system"/>
    <property type="evidence" value="ECO:0007669"/>
    <property type="project" value="InterPro"/>
</dbReference>
<dbReference type="PANTHER" id="PTHR43384:SF13">
    <property type="entry name" value="SLR0110 PROTEIN"/>
    <property type="match status" value="1"/>
</dbReference>
<dbReference type="GO" id="GO:0051782">
    <property type="term" value="P:negative regulation of cell division"/>
    <property type="evidence" value="ECO:0007669"/>
    <property type="project" value="TreeGrafter"/>
</dbReference>
<dbReference type="PANTHER" id="PTHR43384">
    <property type="entry name" value="SEPTUM SITE-DETERMINING PROTEIN MIND HOMOLOG, CHLOROPLASTIC-RELATED"/>
    <property type="match status" value="1"/>
</dbReference>
<feature type="domain" description="Response regulatory" evidence="2">
    <location>
        <begin position="1"/>
        <end position="119"/>
    </location>
</feature>
<dbReference type="PROSITE" id="PS50110">
    <property type="entry name" value="RESPONSE_REGULATORY"/>
    <property type="match status" value="1"/>
</dbReference>
<dbReference type="EMBL" id="JAEPBG010000001">
    <property type="protein sequence ID" value="MBK4733819.1"/>
    <property type="molecule type" value="Genomic_DNA"/>
</dbReference>